<gene>
    <name evidence="1" type="ORF">PILCRDRAFT_657151</name>
</gene>
<dbReference type="InParanoid" id="A0A0C3F7Z1"/>
<dbReference type="Proteomes" id="UP000054166">
    <property type="component" value="Unassembled WGS sequence"/>
</dbReference>
<dbReference type="HOGENOM" id="CLU_1741285_0_0_1"/>
<protein>
    <submittedName>
        <fullName evidence="1">Uncharacterized protein</fullName>
    </submittedName>
</protein>
<dbReference type="AlphaFoldDB" id="A0A0C3F7Z1"/>
<dbReference type="EMBL" id="KN833039">
    <property type="protein sequence ID" value="KIM76049.1"/>
    <property type="molecule type" value="Genomic_DNA"/>
</dbReference>
<proteinExistence type="predicted"/>
<name>A0A0C3F7Z1_PILCF</name>
<reference evidence="2" key="2">
    <citation type="submission" date="2015-01" db="EMBL/GenBank/DDBJ databases">
        <title>Evolutionary Origins and Diversification of the Mycorrhizal Mutualists.</title>
        <authorList>
            <consortium name="DOE Joint Genome Institute"/>
            <consortium name="Mycorrhizal Genomics Consortium"/>
            <person name="Kohler A."/>
            <person name="Kuo A."/>
            <person name="Nagy L.G."/>
            <person name="Floudas D."/>
            <person name="Copeland A."/>
            <person name="Barry K.W."/>
            <person name="Cichocki N."/>
            <person name="Veneault-Fourrey C."/>
            <person name="LaButti K."/>
            <person name="Lindquist E.A."/>
            <person name="Lipzen A."/>
            <person name="Lundell T."/>
            <person name="Morin E."/>
            <person name="Murat C."/>
            <person name="Riley R."/>
            <person name="Ohm R."/>
            <person name="Sun H."/>
            <person name="Tunlid A."/>
            <person name="Henrissat B."/>
            <person name="Grigoriev I.V."/>
            <person name="Hibbett D.S."/>
            <person name="Martin F."/>
        </authorList>
    </citation>
    <scope>NUCLEOTIDE SEQUENCE [LARGE SCALE GENOMIC DNA]</scope>
    <source>
        <strain evidence="2">F 1598</strain>
    </source>
</reference>
<evidence type="ECO:0000313" key="1">
    <source>
        <dbReference type="EMBL" id="KIM76049.1"/>
    </source>
</evidence>
<dbReference type="OrthoDB" id="2872628at2759"/>
<sequence>MGISSLVETVSRQLSRRWRWQMFSLLSLPGGFLLVLVAAFASAQYTIDDTNSTIQYIPNGIGGLQWHTALSPEINLTASFDQTTTVGECNASQDCHLKIPFDLELLSTSFKSILQGSMSAFQSTHFSLQYAPFLNRSITSTIFHSSTFKD</sequence>
<keyword evidence="2" id="KW-1185">Reference proteome</keyword>
<reference evidence="1 2" key="1">
    <citation type="submission" date="2014-04" db="EMBL/GenBank/DDBJ databases">
        <authorList>
            <consortium name="DOE Joint Genome Institute"/>
            <person name="Kuo A."/>
            <person name="Tarkka M."/>
            <person name="Buscot F."/>
            <person name="Kohler A."/>
            <person name="Nagy L.G."/>
            <person name="Floudas D."/>
            <person name="Copeland A."/>
            <person name="Barry K.W."/>
            <person name="Cichocki N."/>
            <person name="Veneault-Fourrey C."/>
            <person name="LaButti K."/>
            <person name="Lindquist E.A."/>
            <person name="Lipzen A."/>
            <person name="Lundell T."/>
            <person name="Morin E."/>
            <person name="Murat C."/>
            <person name="Sun H."/>
            <person name="Tunlid A."/>
            <person name="Henrissat B."/>
            <person name="Grigoriev I.V."/>
            <person name="Hibbett D.S."/>
            <person name="Martin F."/>
            <person name="Nordberg H.P."/>
            <person name="Cantor M.N."/>
            <person name="Hua S.X."/>
        </authorList>
    </citation>
    <scope>NUCLEOTIDE SEQUENCE [LARGE SCALE GENOMIC DNA]</scope>
    <source>
        <strain evidence="1 2">F 1598</strain>
    </source>
</reference>
<evidence type="ECO:0000313" key="2">
    <source>
        <dbReference type="Proteomes" id="UP000054166"/>
    </source>
</evidence>
<accession>A0A0C3F7Z1</accession>
<organism evidence="1 2">
    <name type="scientific">Piloderma croceum (strain F 1598)</name>
    <dbReference type="NCBI Taxonomy" id="765440"/>
    <lineage>
        <taxon>Eukaryota</taxon>
        <taxon>Fungi</taxon>
        <taxon>Dikarya</taxon>
        <taxon>Basidiomycota</taxon>
        <taxon>Agaricomycotina</taxon>
        <taxon>Agaricomycetes</taxon>
        <taxon>Agaricomycetidae</taxon>
        <taxon>Atheliales</taxon>
        <taxon>Atheliaceae</taxon>
        <taxon>Piloderma</taxon>
    </lineage>
</organism>